<gene>
    <name evidence="2" type="ORF">DV515_00007966</name>
</gene>
<feature type="region of interest" description="Disordered" evidence="1">
    <location>
        <begin position="1"/>
        <end position="48"/>
    </location>
</feature>
<comment type="caution">
    <text evidence="2">The sequence shown here is derived from an EMBL/GenBank/DDBJ whole genome shotgun (WGS) entry which is preliminary data.</text>
</comment>
<name>A0A3L8SGX1_CHLGU</name>
<evidence type="ECO:0000256" key="1">
    <source>
        <dbReference type="SAM" id="MobiDB-lite"/>
    </source>
</evidence>
<protein>
    <submittedName>
        <fullName evidence="2">Uncharacterized protein</fullName>
    </submittedName>
</protein>
<accession>A0A3L8SGX1</accession>
<evidence type="ECO:0000313" key="3">
    <source>
        <dbReference type="Proteomes" id="UP000276834"/>
    </source>
</evidence>
<dbReference type="AlphaFoldDB" id="A0A3L8SGX1"/>
<keyword evidence="3" id="KW-1185">Reference proteome</keyword>
<feature type="non-terminal residue" evidence="2">
    <location>
        <position position="1"/>
    </location>
</feature>
<evidence type="ECO:0000313" key="2">
    <source>
        <dbReference type="EMBL" id="RLW01477.1"/>
    </source>
</evidence>
<dbReference type="Proteomes" id="UP000276834">
    <property type="component" value="Unassembled WGS sequence"/>
</dbReference>
<organism evidence="2 3">
    <name type="scientific">Chloebia gouldiae</name>
    <name type="common">Gouldian finch</name>
    <name type="synonym">Erythrura gouldiae</name>
    <dbReference type="NCBI Taxonomy" id="44316"/>
    <lineage>
        <taxon>Eukaryota</taxon>
        <taxon>Metazoa</taxon>
        <taxon>Chordata</taxon>
        <taxon>Craniata</taxon>
        <taxon>Vertebrata</taxon>
        <taxon>Euteleostomi</taxon>
        <taxon>Archelosauria</taxon>
        <taxon>Archosauria</taxon>
        <taxon>Dinosauria</taxon>
        <taxon>Saurischia</taxon>
        <taxon>Theropoda</taxon>
        <taxon>Coelurosauria</taxon>
        <taxon>Aves</taxon>
        <taxon>Neognathae</taxon>
        <taxon>Neoaves</taxon>
        <taxon>Telluraves</taxon>
        <taxon>Australaves</taxon>
        <taxon>Passeriformes</taxon>
        <taxon>Passeroidea</taxon>
        <taxon>Passeridae</taxon>
        <taxon>Chloebia</taxon>
    </lineage>
</organism>
<feature type="compositionally biased region" description="Polar residues" evidence="1">
    <location>
        <begin position="35"/>
        <end position="48"/>
    </location>
</feature>
<dbReference type="EMBL" id="QUSF01000022">
    <property type="protein sequence ID" value="RLW01477.1"/>
    <property type="molecule type" value="Genomic_DNA"/>
</dbReference>
<reference evidence="2 3" key="1">
    <citation type="journal article" date="2018" name="Proc. R. Soc. B">
        <title>A non-coding region near Follistatin controls head colour polymorphism in the Gouldian finch.</title>
        <authorList>
            <person name="Toomey M.B."/>
            <person name="Marques C.I."/>
            <person name="Andrade P."/>
            <person name="Araujo P.M."/>
            <person name="Sabatino S."/>
            <person name="Gazda M.A."/>
            <person name="Afonso S."/>
            <person name="Lopes R.J."/>
            <person name="Corbo J.C."/>
            <person name="Carneiro M."/>
        </authorList>
    </citation>
    <scope>NUCLEOTIDE SEQUENCE [LARGE SCALE GENOMIC DNA]</scope>
    <source>
        <strain evidence="2">Red01</strain>
        <tissue evidence="2">Muscle</tissue>
    </source>
</reference>
<sequence>IPRHSKQNAHPADSPAQESTQEFKTEEGGLPASCLTANGDVSNGTESTLLQTAPDSADAQRHYISTQDFCILCPPTSK</sequence>
<proteinExistence type="predicted"/>